<evidence type="ECO:0000256" key="3">
    <source>
        <dbReference type="ARBA" id="ARBA00022692"/>
    </source>
</evidence>
<feature type="transmembrane region" description="Helical" evidence="6">
    <location>
        <begin position="351"/>
        <end position="368"/>
    </location>
</feature>
<keyword evidence="5 6" id="KW-0472">Membrane</keyword>
<keyword evidence="4 6" id="KW-1133">Transmembrane helix</keyword>
<dbReference type="InterPro" id="IPR010651">
    <property type="entry name" value="Sugar_transport"/>
</dbReference>
<dbReference type="Proteomes" id="UP001634394">
    <property type="component" value="Unassembled WGS sequence"/>
</dbReference>
<evidence type="ECO:0000256" key="1">
    <source>
        <dbReference type="ARBA" id="ARBA00004141"/>
    </source>
</evidence>
<accession>A0ABD3X7F7</accession>
<comment type="similarity">
    <text evidence="2">Belongs to the TMEM144 family.</text>
</comment>
<dbReference type="Pfam" id="PF07857">
    <property type="entry name" value="TMEM144"/>
    <property type="match status" value="1"/>
</dbReference>
<evidence type="ECO:0000256" key="5">
    <source>
        <dbReference type="ARBA" id="ARBA00023136"/>
    </source>
</evidence>
<keyword evidence="3 6" id="KW-0812">Transmembrane</keyword>
<feature type="transmembrane region" description="Helical" evidence="6">
    <location>
        <begin position="148"/>
        <end position="167"/>
    </location>
</feature>
<sequence length="404" mass="43297">MGVDQIINMSTLHTSEVITTASPCGDSTPVYLGYIAAGVAVLFYGSNFAPVKKFETGDGMFFQWILCSAIWISGLVVHLIRGSPQFYPIIMVGGVIWETGNVCVVPIIKTIGLSIGLSIWAATNLLSGWATGRFGLFGVKPELPDNLIMNYLGVALAVSSAFIFAFVKNDTSSNITESSITVSNPENSPLIRNNSLIDSTSTSIYPSDPSHEAVIFSRRMGRTNINSGGTTRASGSFFDNLSTSRKRVLGISLSLASGLLYGQLFTPAIYVQDNYPGASQQGLDYVFSTFSGIYLSSTFYFLVYCMFMRNKPKVYPQAILPGTVSGLMWGIATSSYFVANKALSEPVAFPIISTGPTIVAALIGLLVFREIRGKRNLLTLLLGFSVAITGALLAGLSKNSSKSC</sequence>
<feature type="transmembrane region" description="Helical" evidence="6">
    <location>
        <begin position="31"/>
        <end position="49"/>
    </location>
</feature>
<feature type="transmembrane region" description="Helical" evidence="6">
    <location>
        <begin position="115"/>
        <end position="136"/>
    </location>
</feature>
<reference evidence="7 8" key="1">
    <citation type="submission" date="2024-11" db="EMBL/GenBank/DDBJ databases">
        <title>Chromosome-level genome assembly of the freshwater bivalve Anodonta woodiana.</title>
        <authorList>
            <person name="Chen X."/>
        </authorList>
    </citation>
    <scope>NUCLEOTIDE SEQUENCE [LARGE SCALE GENOMIC DNA]</scope>
    <source>
        <strain evidence="7">MN2024</strain>
        <tissue evidence="7">Gills</tissue>
    </source>
</reference>
<evidence type="ECO:0000256" key="2">
    <source>
        <dbReference type="ARBA" id="ARBA00005731"/>
    </source>
</evidence>
<evidence type="ECO:0000313" key="7">
    <source>
        <dbReference type="EMBL" id="KAL3880825.1"/>
    </source>
</evidence>
<gene>
    <name evidence="7" type="ORF">ACJMK2_033032</name>
</gene>
<feature type="transmembrane region" description="Helical" evidence="6">
    <location>
        <begin position="377"/>
        <end position="396"/>
    </location>
</feature>
<feature type="transmembrane region" description="Helical" evidence="6">
    <location>
        <begin position="86"/>
        <end position="108"/>
    </location>
</feature>
<dbReference type="EMBL" id="JBJQND010000004">
    <property type="protein sequence ID" value="KAL3880826.1"/>
    <property type="molecule type" value="Genomic_DNA"/>
</dbReference>
<dbReference type="GO" id="GO:0016020">
    <property type="term" value="C:membrane"/>
    <property type="evidence" value="ECO:0007669"/>
    <property type="project" value="UniProtKB-SubCell"/>
</dbReference>
<organism evidence="7 8">
    <name type="scientific">Sinanodonta woodiana</name>
    <name type="common">Chinese pond mussel</name>
    <name type="synonym">Anodonta woodiana</name>
    <dbReference type="NCBI Taxonomy" id="1069815"/>
    <lineage>
        <taxon>Eukaryota</taxon>
        <taxon>Metazoa</taxon>
        <taxon>Spiralia</taxon>
        <taxon>Lophotrochozoa</taxon>
        <taxon>Mollusca</taxon>
        <taxon>Bivalvia</taxon>
        <taxon>Autobranchia</taxon>
        <taxon>Heteroconchia</taxon>
        <taxon>Palaeoheterodonta</taxon>
        <taxon>Unionida</taxon>
        <taxon>Unionoidea</taxon>
        <taxon>Unionidae</taxon>
        <taxon>Unioninae</taxon>
        <taxon>Sinanodonta</taxon>
    </lineage>
</organism>
<evidence type="ECO:0008006" key="9">
    <source>
        <dbReference type="Google" id="ProtNLM"/>
    </source>
</evidence>
<dbReference type="PANTHER" id="PTHR16119">
    <property type="entry name" value="TRANSMEMBRANE PROTEIN 144"/>
    <property type="match status" value="1"/>
</dbReference>
<feature type="transmembrane region" description="Helical" evidence="6">
    <location>
        <begin position="248"/>
        <end position="265"/>
    </location>
</feature>
<dbReference type="EMBL" id="JBJQND010000004">
    <property type="protein sequence ID" value="KAL3880825.1"/>
    <property type="molecule type" value="Genomic_DNA"/>
</dbReference>
<dbReference type="InterPro" id="IPR012435">
    <property type="entry name" value="TMEM144"/>
</dbReference>
<evidence type="ECO:0000313" key="8">
    <source>
        <dbReference type="Proteomes" id="UP001634394"/>
    </source>
</evidence>
<evidence type="ECO:0000256" key="6">
    <source>
        <dbReference type="SAM" id="Phobius"/>
    </source>
</evidence>
<feature type="transmembrane region" description="Helical" evidence="6">
    <location>
        <begin position="61"/>
        <end position="80"/>
    </location>
</feature>
<feature type="transmembrane region" description="Helical" evidence="6">
    <location>
        <begin position="319"/>
        <end position="339"/>
    </location>
</feature>
<dbReference type="PANTHER" id="PTHR16119:SF17">
    <property type="entry name" value="TRANSMEMBRANE PROTEIN 144"/>
    <property type="match status" value="1"/>
</dbReference>
<proteinExistence type="inferred from homology"/>
<evidence type="ECO:0000256" key="4">
    <source>
        <dbReference type="ARBA" id="ARBA00022989"/>
    </source>
</evidence>
<name>A0ABD3X7F7_SINWO</name>
<comment type="subcellular location">
    <subcellularLocation>
        <location evidence="1">Membrane</location>
        <topology evidence="1">Multi-pass membrane protein</topology>
    </subcellularLocation>
</comment>
<feature type="transmembrane region" description="Helical" evidence="6">
    <location>
        <begin position="285"/>
        <end position="307"/>
    </location>
</feature>
<protein>
    <recommendedName>
        <fullName evidence="9">Transmembrane protein 144</fullName>
    </recommendedName>
</protein>
<comment type="caution">
    <text evidence="7">The sequence shown here is derived from an EMBL/GenBank/DDBJ whole genome shotgun (WGS) entry which is preliminary data.</text>
</comment>
<keyword evidence="8" id="KW-1185">Reference proteome</keyword>
<dbReference type="AlphaFoldDB" id="A0ABD3X7F7"/>